<sequence>MEPGLGAFLVNTPLLVLIGKVIIFIFLIGILYSLEILPESKSVPTWTKYVILIILGVLIFYTCIISLIHTFQMLHWGYYLSIFQTIFWIVSAVLMTKNHIKLL</sequence>
<feature type="transmembrane region" description="Helical" evidence="1">
    <location>
        <begin position="49"/>
        <end position="70"/>
    </location>
</feature>
<keyword evidence="1" id="KW-0812">Transmembrane</keyword>
<proteinExistence type="predicted"/>
<dbReference type="HOGENOM" id="CLU_2257878_0_0_9"/>
<keyword evidence="3" id="KW-1185">Reference proteome</keyword>
<dbReference type="Proteomes" id="UP000016511">
    <property type="component" value="Unassembled WGS sequence"/>
</dbReference>
<accession>U1YLN0</accession>
<dbReference type="EMBL" id="AWSJ01000017">
    <property type="protein sequence ID" value="ERI11711.1"/>
    <property type="molecule type" value="Genomic_DNA"/>
</dbReference>
<keyword evidence="1" id="KW-1133">Transmembrane helix</keyword>
<evidence type="ECO:0000313" key="2">
    <source>
        <dbReference type="EMBL" id="ERI11711.1"/>
    </source>
</evidence>
<evidence type="ECO:0000313" key="3">
    <source>
        <dbReference type="Proteomes" id="UP000016511"/>
    </source>
</evidence>
<name>U1YLN0_ANEAE</name>
<organism evidence="2 3">
    <name type="scientific">Aneurinibacillus aneurinilyticus ATCC 12856</name>
    <dbReference type="NCBI Taxonomy" id="649747"/>
    <lineage>
        <taxon>Bacteria</taxon>
        <taxon>Bacillati</taxon>
        <taxon>Bacillota</taxon>
        <taxon>Bacilli</taxon>
        <taxon>Bacillales</taxon>
        <taxon>Paenibacillaceae</taxon>
        <taxon>Aneurinibacillus group</taxon>
        <taxon>Aneurinibacillus</taxon>
    </lineage>
</organism>
<evidence type="ECO:0000256" key="1">
    <source>
        <dbReference type="SAM" id="Phobius"/>
    </source>
</evidence>
<dbReference type="AlphaFoldDB" id="U1YLN0"/>
<comment type="caution">
    <text evidence="2">The sequence shown here is derived from an EMBL/GenBank/DDBJ whole genome shotgun (WGS) entry which is preliminary data.</text>
</comment>
<feature type="transmembrane region" description="Helical" evidence="1">
    <location>
        <begin position="12"/>
        <end position="37"/>
    </location>
</feature>
<protein>
    <submittedName>
        <fullName evidence="2">Uncharacterized protein</fullName>
    </submittedName>
</protein>
<keyword evidence="1" id="KW-0472">Membrane</keyword>
<gene>
    <name evidence="2" type="ORF">HMPREF0083_00168</name>
</gene>
<feature type="transmembrane region" description="Helical" evidence="1">
    <location>
        <begin position="76"/>
        <end position="95"/>
    </location>
</feature>
<reference evidence="2 3" key="1">
    <citation type="submission" date="2013-08" db="EMBL/GenBank/DDBJ databases">
        <authorList>
            <person name="Weinstock G."/>
            <person name="Sodergren E."/>
            <person name="Wylie T."/>
            <person name="Fulton L."/>
            <person name="Fulton R."/>
            <person name="Fronick C."/>
            <person name="O'Laughlin M."/>
            <person name="Godfrey J."/>
            <person name="Miner T."/>
            <person name="Herter B."/>
            <person name="Appelbaum E."/>
            <person name="Cordes M."/>
            <person name="Lek S."/>
            <person name="Wollam A."/>
            <person name="Pepin K.H."/>
            <person name="Palsikar V.B."/>
            <person name="Mitreva M."/>
            <person name="Wilson R.K."/>
        </authorList>
    </citation>
    <scope>NUCLEOTIDE SEQUENCE [LARGE SCALE GENOMIC DNA]</scope>
    <source>
        <strain evidence="2 3">ATCC 12856</strain>
    </source>
</reference>